<dbReference type="Proteomes" id="UP000655589">
    <property type="component" value="Unassembled WGS sequence"/>
</dbReference>
<dbReference type="RefSeq" id="WP_373291082.1">
    <property type="nucleotide sequence ID" value="NZ_BMPT01000005.1"/>
</dbReference>
<evidence type="ECO:0000256" key="1">
    <source>
        <dbReference type="ARBA" id="ARBA00008814"/>
    </source>
</evidence>
<reference evidence="4" key="1">
    <citation type="journal article" date="2014" name="Int. J. Syst. Evol. Microbiol.">
        <title>Complete genome sequence of Corynebacterium casei LMG S-19264T (=DSM 44701T), isolated from a smear-ripened cheese.</title>
        <authorList>
            <consortium name="US DOE Joint Genome Institute (JGI-PGF)"/>
            <person name="Walter F."/>
            <person name="Albersmeier A."/>
            <person name="Kalinowski J."/>
            <person name="Ruckert C."/>
        </authorList>
    </citation>
    <scope>NUCLEOTIDE SEQUENCE</scope>
    <source>
        <strain evidence="4">JCM 3051</strain>
    </source>
</reference>
<dbReference type="PANTHER" id="PTHR30535">
    <property type="entry name" value="VITAMIN B12-BINDING PROTEIN"/>
    <property type="match status" value="1"/>
</dbReference>
<dbReference type="Gene3D" id="3.40.50.1980">
    <property type="entry name" value="Nitrogenase molybdenum iron protein domain"/>
    <property type="match status" value="2"/>
</dbReference>
<name>A0A8H9GGG5_9MICO</name>
<sequence length="344" mass="35595">MTRVPTHPSSRRARRAALPVVLPVVLSAGLVAVLAACSAPASGDPATSAAPSAGFPVTLDNCGFETTIDAPPERVVTVKSSTTEMLLALGLGDRIVGSAFLDGPVPDDLATVPAVEEPFADQAPGSEATLALEPDLVYAGWESNLTAETAGDRATLASLGVATYVSPAACKAEGYMPDPLTFDTVFDEITEVGSLFGAQDAAAALVEEQRAALEAIEPDDRGLTALWWSSGDDTPYVGAGIGAPQMIMEAAGLTNVAADVHDTWTSLGWESVVEADPDVVVLVDAAWNPADAKIDTLESDPATREMSAVRHDRYVVVPFPATEAGVRNVDAVASVVDQLADLDL</sequence>
<evidence type="ECO:0000259" key="3">
    <source>
        <dbReference type="PROSITE" id="PS50983"/>
    </source>
</evidence>
<evidence type="ECO:0000313" key="5">
    <source>
        <dbReference type="Proteomes" id="UP000655589"/>
    </source>
</evidence>
<dbReference type="InterPro" id="IPR022287">
    <property type="entry name" value="ABC_trnsptr_F420-0_sub-bd_pred"/>
</dbReference>
<feature type="signal peptide" evidence="2">
    <location>
        <begin position="1"/>
        <end position="41"/>
    </location>
</feature>
<dbReference type="SUPFAM" id="SSF53807">
    <property type="entry name" value="Helical backbone' metal receptor"/>
    <property type="match status" value="1"/>
</dbReference>
<dbReference type="InterPro" id="IPR002491">
    <property type="entry name" value="ABC_transptr_periplasmic_BD"/>
</dbReference>
<accession>A0A8H9GGG5</accession>
<dbReference type="Pfam" id="PF01497">
    <property type="entry name" value="Peripla_BP_2"/>
    <property type="match status" value="1"/>
</dbReference>
<gene>
    <name evidence="4" type="ORF">GCM10010102_17790</name>
</gene>
<dbReference type="AlphaFoldDB" id="A0A8H9GGG5"/>
<reference evidence="4" key="2">
    <citation type="submission" date="2020-09" db="EMBL/GenBank/DDBJ databases">
        <authorList>
            <person name="Sun Q."/>
            <person name="Ohkuma M."/>
        </authorList>
    </citation>
    <scope>NUCLEOTIDE SEQUENCE</scope>
    <source>
        <strain evidence="4">JCM 3051</strain>
    </source>
</reference>
<evidence type="ECO:0000256" key="2">
    <source>
        <dbReference type="SAM" id="SignalP"/>
    </source>
</evidence>
<proteinExistence type="inferred from homology"/>
<dbReference type="InterPro" id="IPR050902">
    <property type="entry name" value="ABC_Transporter_SBP"/>
</dbReference>
<dbReference type="PANTHER" id="PTHR30535:SF7">
    <property type="entry name" value="IRON(III) DICITRATE-BINDING PROTEIN"/>
    <property type="match status" value="1"/>
</dbReference>
<feature type="chain" id="PRO_5034679314" evidence="2">
    <location>
        <begin position="42"/>
        <end position="344"/>
    </location>
</feature>
<comment type="similarity">
    <text evidence="1">Belongs to the bacterial solute-binding protein 8 family.</text>
</comment>
<dbReference type="NCBIfam" id="TIGR03868">
    <property type="entry name" value="F420-O_ABCperi"/>
    <property type="match status" value="1"/>
</dbReference>
<keyword evidence="2" id="KW-0732">Signal</keyword>
<organism evidence="4 5">
    <name type="scientific">Promicromonospora citrea</name>
    <dbReference type="NCBI Taxonomy" id="43677"/>
    <lineage>
        <taxon>Bacteria</taxon>
        <taxon>Bacillati</taxon>
        <taxon>Actinomycetota</taxon>
        <taxon>Actinomycetes</taxon>
        <taxon>Micrococcales</taxon>
        <taxon>Promicromonosporaceae</taxon>
        <taxon>Promicromonospora</taxon>
    </lineage>
</organism>
<dbReference type="PROSITE" id="PS50983">
    <property type="entry name" value="FE_B12_PBP"/>
    <property type="match status" value="1"/>
</dbReference>
<dbReference type="EMBL" id="BMPT01000005">
    <property type="protein sequence ID" value="GGM22530.1"/>
    <property type="molecule type" value="Genomic_DNA"/>
</dbReference>
<protein>
    <submittedName>
        <fullName evidence="4">ABC transporter substrate-binding protein</fullName>
    </submittedName>
</protein>
<feature type="domain" description="Fe/B12 periplasmic-binding" evidence="3">
    <location>
        <begin position="74"/>
        <end position="344"/>
    </location>
</feature>
<comment type="caution">
    <text evidence="4">The sequence shown here is derived from an EMBL/GenBank/DDBJ whole genome shotgun (WGS) entry which is preliminary data.</text>
</comment>
<evidence type="ECO:0000313" key="4">
    <source>
        <dbReference type="EMBL" id="GGM22530.1"/>
    </source>
</evidence>
<keyword evidence="5" id="KW-1185">Reference proteome</keyword>